<keyword evidence="7" id="KW-1278">Translocase</keyword>
<comment type="caution">
    <text evidence="13">The sequence shown here is derived from an EMBL/GenBank/DDBJ whole genome shotgun (WGS) entry which is preliminary data.</text>
</comment>
<dbReference type="Pfam" id="PF00122">
    <property type="entry name" value="E1-E2_ATPase"/>
    <property type="match status" value="1"/>
</dbReference>
<dbReference type="GO" id="GO:0016020">
    <property type="term" value="C:membrane"/>
    <property type="evidence" value="ECO:0007669"/>
    <property type="project" value="UniProtKB-SubCell"/>
</dbReference>
<dbReference type="Gene3D" id="3.40.1110.10">
    <property type="entry name" value="Calcium-transporting ATPase, cytoplasmic domain N"/>
    <property type="match status" value="1"/>
</dbReference>
<reference evidence="13 14" key="1">
    <citation type="submission" date="2018-11" db="EMBL/GenBank/DDBJ databases">
        <title>Genome assembly of Steccherinum ochraceum LE-BIN_3174, the white-rot fungus of the Steccherinaceae family (The Residual Polyporoid clade, Polyporales, Basidiomycota).</title>
        <authorList>
            <person name="Fedorova T.V."/>
            <person name="Glazunova O.A."/>
            <person name="Landesman E.O."/>
            <person name="Moiseenko K.V."/>
            <person name="Psurtseva N.V."/>
            <person name="Savinova O.S."/>
            <person name="Shakhova N.V."/>
            <person name="Tyazhelova T.V."/>
            <person name="Vasina D.V."/>
        </authorList>
    </citation>
    <scope>NUCLEOTIDE SEQUENCE [LARGE SCALE GENOMIC DNA]</scope>
    <source>
        <strain evidence="13 14">LE-BIN_3174</strain>
    </source>
</reference>
<evidence type="ECO:0000256" key="4">
    <source>
        <dbReference type="ARBA" id="ARBA00022723"/>
    </source>
</evidence>
<protein>
    <recommendedName>
        <fullName evidence="12">HMA domain-containing protein</fullName>
    </recommendedName>
</protein>
<dbReference type="Pfam" id="PF00702">
    <property type="entry name" value="Hydrolase"/>
    <property type="match status" value="1"/>
</dbReference>
<keyword evidence="3 10" id="KW-0812">Transmembrane</keyword>
<keyword evidence="14" id="KW-1185">Reference proteome</keyword>
<dbReference type="Pfam" id="PF00403">
    <property type="entry name" value="HMA"/>
    <property type="match status" value="3"/>
</dbReference>
<dbReference type="SFLD" id="SFLDG00002">
    <property type="entry name" value="C1.7:_P-type_atpase_like"/>
    <property type="match status" value="1"/>
</dbReference>
<evidence type="ECO:0000256" key="2">
    <source>
        <dbReference type="ARBA" id="ARBA00006024"/>
    </source>
</evidence>
<evidence type="ECO:0000256" key="5">
    <source>
        <dbReference type="ARBA" id="ARBA00022741"/>
    </source>
</evidence>
<dbReference type="PROSITE" id="PS01047">
    <property type="entry name" value="HMA_1"/>
    <property type="match status" value="2"/>
</dbReference>
<dbReference type="SUPFAM" id="SSF81653">
    <property type="entry name" value="Calcium ATPase, transduction domain A"/>
    <property type="match status" value="1"/>
</dbReference>
<proteinExistence type="inferred from homology"/>
<comment type="similarity">
    <text evidence="2 10">Belongs to the cation transport ATPase (P-type) (TC 3.A.3) family. Type IB subfamily.</text>
</comment>
<name>A0A4R0RXM4_9APHY</name>
<dbReference type="Gene3D" id="2.70.150.10">
    <property type="entry name" value="Calcium-transporting ATPase, cytoplasmic transduction domain A"/>
    <property type="match status" value="1"/>
</dbReference>
<comment type="subcellular location">
    <subcellularLocation>
        <location evidence="1">Membrane</location>
        <topology evidence="1">Multi-pass membrane protein</topology>
    </subcellularLocation>
</comment>
<feature type="transmembrane region" description="Helical" evidence="10">
    <location>
        <begin position="775"/>
        <end position="803"/>
    </location>
</feature>
<dbReference type="InterPro" id="IPR059000">
    <property type="entry name" value="ATPase_P-type_domA"/>
</dbReference>
<dbReference type="SUPFAM" id="SSF81665">
    <property type="entry name" value="Calcium ATPase, transmembrane domain M"/>
    <property type="match status" value="1"/>
</dbReference>
<dbReference type="AlphaFoldDB" id="A0A4R0RXM4"/>
<dbReference type="FunFam" id="3.30.70.100:FF:000001">
    <property type="entry name" value="ATPase copper transporting beta"/>
    <property type="match status" value="2"/>
</dbReference>
<feature type="transmembrane region" description="Helical" evidence="10">
    <location>
        <begin position="544"/>
        <end position="563"/>
    </location>
</feature>
<dbReference type="EMBL" id="RWJN01000014">
    <property type="protein sequence ID" value="TCD70809.1"/>
    <property type="molecule type" value="Genomic_DNA"/>
</dbReference>
<feature type="domain" description="HMA" evidence="12">
    <location>
        <begin position="248"/>
        <end position="313"/>
    </location>
</feature>
<feature type="transmembrane region" description="Helical" evidence="10">
    <location>
        <begin position="461"/>
        <end position="478"/>
    </location>
</feature>
<dbReference type="SFLD" id="SFLDF00027">
    <property type="entry name" value="p-type_atpase"/>
    <property type="match status" value="1"/>
</dbReference>
<dbReference type="GO" id="GO:0055070">
    <property type="term" value="P:copper ion homeostasis"/>
    <property type="evidence" value="ECO:0007669"/>
    <property type="project" value="TreeGrafter"/>
</dbReference>
<evidence type="ECO:0000256" key="10">
    <source>
        <dbReference type="RuleBase" id="RU362081"/>
    </source>
</evidence>
<evidence type="ECO:0000256" key="3">
    <source>
        <dbReference type="ARBA" id="ARBA00022692"/>
    </source>
</evidence>
<evidence type="ECO:0000256" key="6">
    <source>
        <dbReference type="ARBA" id="ARBA00022840"/>
    </source>
</evidence>
<dbReference type="SUPFAM" id="SSF56784">
    <property type="entry name" value="HAD-like"/>
    <property type="match status" value="1"/>
</dbReference>
<feature type="transmembrane region" description="Helical" evidence="10">
    <location>
        <begin position="510"/>
        <end position="532"/>
    </location>
</feature>
<dbReference type="InterPro" id="IPR017969">
    <property type="entry name" value="Heavy-metal-associated_CS"/>
</dbReference>
<dbReference type="InterPro" id="IPR023214">
    <property type="entry name" value="HAD_sf"/>
</dbReference>
<feature type="transmembrane region" description="Helical" evidence="10">
    <location>
        <begin position="1159"/>
        <end position="1177"/>
    </location>
</feature>
<dbReference type="Gene3D" id="3.40.50.1000">
    <property type="entry name" value="HAD superfamily/HAD-like"/>
    <property type="match status" value="1"/>
</dbReference>
<keyword evidence="8 10" id="KW-1133">Transmembrane helix</keyword>
<feature type="transmembrane region" description="Helical" evidence="10">
    <location>
        <begin position="1132"/>
        <end position="1153"/>
    </location>
</feature>
<keyword evidence="5 10" id="KW-0547">Nucleotide-binding</keyword>
<sequence>MATSPALHARRAPTRPPLSILNLPGMQSTSQEIVTTVLLSNLHCSSCVRTIQDVLATLVPPPKSVDVSIVTQTVTVRHSVTISPEIIKTSLDTVGFDIVSTPVETVAQTSFVGNVIRPMFGAKHSKHDKHLEQCAQCQAEHSAHAMPPSAASSASAAARVVMSIGGMTCASCTNTITDTLQDLPGVSDVAINLLGHSGSVIVDSKERVSRVVEAIEDIGYEAEVISTEPLSSTLSNTNTLSANEASLFRLTLSVGGMTCASCTNTITETMMAIPGISEVAVNLLGHSATALVTGEKVAAEAVNAIEDVGYEAQIMSLDPISVEKKADDGLERTIALRVDGMYCQHCPEKVIAALQPFASHLTISEPIKKFTEPIIRLSYRPDPPTFTIRTIIDAINAITSDSGTHFIATVHHPPSLEDRAQLAIPTFIIGVVYMSLVPSSNHIRMWFMEPMWAGNASRMDWAMFFLATPVMVYGAGIFHRRSGKEIYALWRKGSRTPVWKRFVRFGSMNLLVSAGVSVAYFSSIVLLALAASDQPSPTGNGDETTYFDSVVFLTMFLLAGRYLEAYSKSRTADAIGALGKLRPTSAYLLAADTESGTSSPLGSSKLDLDLEKGNEDKPDFGPLKTGTRVQVVPAELLEVGDIVRVPQGSSPPADGVVVIGTGGAFDESSLTGESKLVKKSIGDQVFVATVNKGAVVDVRVEAIGGQTMLDHVVKVVQEGQTRRAPIERLADLLTGYFVPVVTLLAILTWVIWLALGLSGALPRDYLDISVGGWPVWSLEFAIAVFVVACPCGIGLAAPTALLVGSGLAAKYGILVRGGGEAFQEAAQLDLVVFDKTGTLTEGGEPQVTDVKSFGDESARILEDKIILGVAAGLESVSSHPLAIAIRRYCEENEASSQHGSEFEEIAGRGIQADFLALDLTAVIGNEAWLEQHRCTLDGRVISTLDAWKQQGKSVVLLATQDLSEKSVSDFVVRFAFAVSDPLRPEAGGVIQALQEKGVQTWMVSGDNEVTAKAVARMVGIPQTNVIAGVLPHEKAEKIQWLQQVGMKKSTSQWRRRLTGARRLNDRCIVAMVGDGINDAPALTAADVSIAIGSGSDVALSSASFILVSSNLKSLLTLVDLSRTVFNRVKFNFLWATIYNLVTVPIAAGVVYPAGHARLAPVWASLAMALSSLLLKLYKEPRSN</sequence>
<dbReference type="STRING" id="92696.A0A4R0RXM4"/>
<dbReference type="InterPro" id="IPR023299">
    <property type="entry name" value="ATPase_P-typ_cyto_dom_N"/>
</dbReference>
<dbReference type="InterPro" id="IPR027256">
    <property type="entry name" value="P-typ_ATPase_IB"/>
</dbReference>
<evidence type="ECO:0000256" key="11">
    <source>
        <dbReference type="SAM" id="MobiDB-lite"/>
    </source>
</evidence>
<dbReference type="GO" id="GO:0043682">
    <property type="term" value="F:P-type divalent copper transporter activity"/>
    <property type="evidence" value="ECO:0007669"/>
    <property type="project" value="TreeGrafter"/>
</dbReference>
<feature type="region of interest" description="Disordered" evidence="11">
    <location>
        <begin position="594"/>
        <end position="625"/>
    </location>
</feature>
<evidence type="ECO:0000313" key="14">
    <source>
        <dbReference type="Proteomes" id="UP000292702"/>
    </source>
</evidence>
<evidence type="ECO:0000256" key="8">
    <source>
        <dbReference type="ARBA" id="ARBA00022989"/>
    </source>
</evidence>
<dbReference type="InterPro" id="IPR001757">
    <property type="entry name" value="P_typ_ATPase"/>
</dbReference>
<evidence type="ECO:0000259" key="12">
    <source>
        <dbReference type="PROSITE" id="PS50846"/>
    </source>
</evidence>
<dbReference type="InterPro" id="IPR018303">
    <property type="entry name" value="ATPase_P-typ_P_site"/>
</dbReference>
<feature type="transmembrane region" description="Helical" evidence="10">
    <location>
        <begin position="732"/>
        <end position="755"/>
    </location>
</feature>
<dbReference type="Proteomes" id="UP000292702">
    <property type="component" value="Unassembled WGS sequence"/>
</dbReference>
<dbReference type="InterPro" id="IPR036412">
    <property type="entry name" value="HAD-like_sf"/>
</dbReference>
<dbReference type="SFLD" id="SFLDS00003">
    <property type="entry name" value="Haloacid_Dehalogenase"/>
    <property type="match status" value="1"/>
</dbReference>
<dbReference type="PROSITE" id="PS50846">
    <property type="entry name" value="HMA_2"/>
    <property type="match status" value="3"/>
</dbReference>
<dbReference type="PANTHER" id="PTHR43520:SF32">
    <property type="entry name" value="COPPER RESISTANCE P-TYPE ATPASE (EUROFUNG)"/>
    <property type="match status" value="1"/>
</dbReference>
<keyword evidence="6 10" id="KW-0067">ATP-binding</keyword>
<dbReference type="CDD" id="cd02094">
    <property type="entry name" value="P-type_ATPase_Cu-like"/>
    <property type="match status" value="1"/>
</dbReference>
<dbReference type="NCBIfam" id="TIGR01525">
    <property type="entry name" value="ATPase-IB_hvy"/>
    <property type="match status" value="1"/>
</dbReference>
<evidence type="ECO:0000256" key="1">
    <source>
        <dbReference type="ARBA" id="ARBA00004141"/>
    </source>
</evidence>
<keyword evidence="9 10" id="KW-0472">Membrane</keyword>
<evidence type="ECO:0000256" key="7">
    <source>
        <dbReference type="ARBA" id="ARBA00022967"/>
    </source>
</evidence>
<dbReference type="NCBIfam" id="TIGR01494">
    <property type="entry name" value="ATPase_P-type"/>
    <property type="match status" value="2"/>
</dbReference>
<dbReference type="PROSITE" id="PS00154">
    <property type="entry name" value="ATPASE_E1_E2"/>
    <property type="match status" value="1"/>
</dbReference>
<feature type="compositionally biased region" description="Basic and acidic residues" evidence="11">
    <location>
        <begin position="606"/>
        <end position="619"/>
    </location>
</feature>
<dbReference type="CDD" id="cd00371">
    <property type="entry name" value="HMA"/>
    <property type="match status" value="3"/>
</dbReference>
<dbReference type="InterPro" id="IPR023298">
    <property type="entry name" value="ATPase_P-typ_TM_dom_sf"/>
</dbReference>
<evidence type="ECO:0000256" key="9">
    <source>
        <dbReference type="ARBA" id="ARBA00023136"/>
    </source>
</evidence>
<accession>A0A4R0RXM4</accession>
<feature type="domain" description="HMA" evidence="12">
    <location>
        <begin position="158"/>
        <end position="223"/>
    </location>
</feature>
<dbReference type="Gene3D" id="3.30.70.100">
    <property type="match status" value="3"/>
</dbReference>
<dbReference type="OrthoDB" id="432719at2759"/>
<gene>
    <name evidence="13" type="ORF">EIP91_001499</name>
</gene>
<dbReference type="InterPro" id="IPR036163">
    <property type="entry name" value="HMA_dom_sf"/>
</dbReference>
<dbReference type="InterPro" id="IPR044492">
    <property type="entry name" value="P_typ_ATPase_HD_dom"/>
</dbReference>
<feature type="domain" description="HMA" evidence="12">
    <location>
        <begin position="33"/>
        <end position="99"/>
    </location>
</feature>
<dbReference type="GO" id="GO:0005524">
    <property type="term" value="F:ATP binding"/>
    <property type="evidence" value="ECO:0007669"/>
    <property type="project" value="UniProtKB-UniRule"/>
</dbReference>
<dbReference type="GO" id="GO:0005507">
    <property type="term" value="F:copper ion binding"/>
    <property type="evidence" value="ECO:0007669"/>
    <property type="project" value="TreeGrafter"/>
</dbReference>
<evidence type="ECO:0000313" key="13">
    <source>
        <dbReference type="EMBL" id="TCD70809.1"/>
    </source>
</evidence>
<dbReference type="PRINTS" id="PR00119">
    <property type="entry name" value="CATATPASE"/>
</dbReference>
<dbReference type="InterPro" id="IPR008250">
    <property type="entry name" value="ATPase_P-typ_transduc_dom_A_sf"/>
</dbReference>
<dbReference type="GO" id="GO:0016887">
    <property type="term" value="F:ATP hydrolysis activity"/>
    <property type="evidence" value="ECO:0007669"/>
    <property type="project" value="InterPro"/>
</dbReference>
<organism evidence="13 14">
    <name type="scientific">Steccherinum ochraceum</name>
    <dbReference type="NCBI Taxonomy" id="92696"/>
    <lineage>
        <taxon>Eukaryota</taxon>
        <taxon>Fungi</taxon>
        <taxon>Dikarya</taxon>
        <taxon>Basidiomycota</taxon>
        <taxon>Agaricomycotina</taxon>
        <taxon>Agaricomycetes</taxon>
        <taxon>Polyporales</taxon>
        <taxon>Steccherinaceae</taxon>
        <taxon>Steccherinum</taxon>
    </lineage>
</organism>
<dbReference type="SUPFAM" id="SSF55008">
    <property type="entry name" value="HMA, heavy metal-associated domain"/>
    <property type="match status" value="3"/>
</dbReference>
<dbReference type="PANTHER" id="PTHR43520">
    <property type="entry name" value="ATP7, ISOFORM B"/>
    <property type="match status" value="1"/>
</dbReference>
<dbReference type="InterPro" id="IPR006121">
    <property type="entry name" value="HMA_dom"/>
</dbReference>
<keyword evidence="4 10" id="KW-0479">Metal-binding</keyword>